<feature type="binding site" evidence="14">
    <location>
        <position position="288"/>
    </location>
    <ligand>
        <name>NAD(+)</name>
        <dbReference type="ChEBI" id="CHEBI:57540"/>
    </ligand>
</feature>
<dbReference type="PROSITE" id="PS01055">
    <property type="entry name" value="DNA_LIGASE_N1"/>
    <property type="match status" value="1"/>
</dbReference>
<feature type="binding site" evidence="14">
    <location>
        <position position="430"/>
    </location>
    <ligand>
        <name>Zn(2+)</name>
        <dbReference type="ChEBI" id="CHEBI:29105"/>
    </ligand>
</feature>
<dbReference type="InterPro" id="IPR001679">
    <property type="entry name" value="DNA_ligase"/>
</dbReference>
<feature type="binding site" evidence="14">
    <location>
        <position position="406"/>
    </location>
    <ligand>
        <name>Zn(2+)</name>
        <dbReference type="ChEBI" id="CHEBI:29105"/>
    </ligand>
</feature>
<dbReference type="NCBIfam" id="TIGR00575">
    <property type="entry name" value="dnlj"/>
    <property type="match status" value="1"/>
</dbReference>
<evidence type="ECO:0000256" key="13">
    <source>
        <dbReference type="ARBA" id="ARBA00060881"/>
    </source>
</evidence>
<dbReference type="PROSITE" id="PS01056">
    <property type="entry name" value="DNA_LIGASE_N2"/>
    <property type="match status" value="1"/>
</dbReference>
<dbReference type="InterPro" id="IPR013839">
    <property type="entry name" value="DNAligase_adenylation"/>
</dbReference>
<proteinExistence type="inferred from homology"/>
<dbReference type="Proteomes" id="UP000030185">
    <property type="component" value="Unassembled WGS sequence"/>
</dbReference>
<dbReference type="FunFam" id="2.40.50.140:FF:000012">
    <property type="entry name" value="DNA ligase"/>
    <property type="match status" value="1"/>
</dbReference>
<organism evidence="17 18">
    <name type="scientific">Sporocytophaga myxococcoides</name>
    <dbReference type="NCBI Taxonomy" id="153721"/>
    <lineage>
        <taxon>Bacteria</taxon>
        <taxon>Pseudomonadati</taxon>
        <taxon>Bacteroidota</taxon>
        <taxon>Cytophagia</taxon>
        <taxon>Cytophagales</taxon>
        <taxon>Cytophagaceae</taxon>
        <taxon>Sporocytophaga</taxon>
    </lineage>
</organism>
<dbReference type="SUPFAM" id="SSF50249">
    <property type="entry name" value="Nucleic acid-binding proteins"/>
    <property type="match status" value="1"/>
</dbReference>
<keyword evidence="7 14" id="KW-0227">DNA damage</keyword>
<name>A0A098LKG7_9BACT</name>
<dbReference type="PANTHER" id="PTHR23389">
    <property type="entry name" value="CHROMOSOME TRANSMISSION FIDELITY FACTOR 18"/>
    <property type="match status" value="1"/>
</dbReference>
<evidence type="ECO:0000259" key="16">
    <source>
        <dbReference type="PROSITE" id="PS50172"/>
    </source>
</evidence>
<dbReference type="Pfam" id="PF12826">
    <property type="entry name" value="HHH_2"/>
    <property type="match status" value="1"/>
</dbReference>
<dbReference type="Gene3D" id="1.10.287.610">
    <property type="entry name" value="Helix hairpin bin"/>
    <property type="match status" value="1"/>
</dbReference>
<dbReference type="FunFam" id="1.10.150.20:FF:000007">
    <property type="entry name" value="DNA ligase"/>
    <property type="match status" value="1"/>
</dbReference>
<evidence type="ECO:0000256" key="11">
    <source>
        <dbReference type="ARBA" id="ARBA00023204"/>
    </source>
</evidence>
<dbReference type="NCBIfam" id="NF005932">
    <property type="entry name" value="PRK07956.1"/>
    <property type="match status" value="1"/>
</dbReference>
<dbReference type="InterPro" id="IPR004150">
    <property type="entry name" value="NAD_DNA_ligase_OB"/>
</dbReference>
<dbReference type="SUPFAM" id="SSF52113">
    <property type="entry name" value="BRCT domain"/>
    <property type="match status" value="1"/>
</dbReference>
<dbReference type="Pfam" id="PF01653">
    <property type="entry name" value="DNA_ligase_aden"/>
    <property type="match status" value="1"/>
</dbReference>
<evidence type="ECO:0000256" key="3">
    <source>
        <dbReference type="ARBA" id="ARBA00013308"/>
    </source>
</evidence>
<dbReference type="InterPro" id="IPR018239">
    <property type="entry name" value="DNA_ligase_AS"/>
</dbReference>
<keyword evidence="9 14" id="KW-0460">Magnesium</keyword>
<dbReference type="Gene3D" id="1.10.150.20">
    <property type="entry name" value="5' to 3' exonuclease, C-terminal subdomain"/>
    <property type="match status" value="2"/>
</dbReference>
<dbReference type="GO" id="GO:0003677">
    <property type="term" value="F:DNA binding"/>
    <property type="evidence" value="ECO:0007669"/>
    <property type="project" value="InterPro"/>
</dbReference>
<feature type="binding site" evidence="14">
    <location>
        <position position="409"/>
    </location>
    <ligand>
        <name>Zn(2+)</name>
        <dbReference type="ChEBI" id="CHEBI:29105"/>
    </ligand>
</feature>
<evidence type="ECO:0000256" key="14">
    <source>
        <dbReference type="HAMAP-Rule" id="MF_01588"/>
    </source>
</evidence>
<evidence type="ECO:0000256" key="7">
    <source>
        <dbReference type="ARBA" id="ARBA00022763"/>
    </source>
</evidence>
<dbReference type="STRING" id="153721.MYP_4690"/>
<dbReference type="InterPro" id="IPR041663">
    <property type="entry name" value="DisA/LigA_HHH"/>
</dbReference>
<dbReference type="InterPro" id="IPR001357">
    <property type="entry name" value="BRCT_dom"/>
</dbReference>
<comment type="similarity">
    <text evidence="13 14">Belongs to the NAD-dependent DNA ligase family. LigA subfamily.</text>
</comment>
<dbReference type="PROSITE" id="PS50172">
    <property type="entry name" value="BRCT"/>
    <property type="match status" value="1"/>
</dbReference>
<dbReference type="SMART" id="SM00292">
    <property type="entry name" value="BRCT"/>
    <property type="match status" value="1"/>
</dbReference>
<feature type="binding site" evidence="14">
    <location>
        <begin position="34"/>
        <end position="38"/>
    </location>
    <ligand>
        <name>NAD(+)</name>
        <dbReference type="ChEBI" id="CHEBI:57540"/>
    </ligand>
</feature>
<feature type="binding site" evidence="14">
    <location>
        <position position="312"/>
    </location>
    <ligand>
        <name>NAD(+)</name>
        <dbReference type="ChEBI" id="CHEBI:57540"/>
    </ligand>
</feature>
<evidence type="ECO:0000256" key="10">
    <source>
        <dbReference type="ARBA" id="ARBA00023027"/>
    </source>
</evidence>
<dbReference type="GO" id="GO:0005829">
    <property type="term" value="C:cytosol"/>
    <property type="evidence" value="ECO:0007669"/>
    <property type="project" value="TreeGrafter"/>
</dbReference>
<keyword evidence="5 14" id="KW-0235">DNA replication</keyword>
<keyword evidence="18" id="KW-1185">Reference proteome</keyword>
<evidence type="ECO:0000256" key="9">
    <source>
        <dbReference type="ARBA" id="ARBA00022842"/>
    </source>
</evidence>
<dbReference type="eggNOG" id="COG0272">
    <property type="taxonomic scope" value="Bacteria"/>
</dbReference>
<protein>
    <recommendedName>
        <fullName evidence="3 14">DNA ligase</fullName>
        <ecNumber evidence="2 14">6.5.1.2</ecNumber>
    </recommendedName>
    <alternativeName>
        <fullName evidence="14">Polydeoxyribonucleotide synthase [NAD(+)]</fullName>
    </alternativeName>
</protein>
<dbReference type="InterPro" id="IPR003583">
    <property type="entry name" value="Hlx-hairpin-Hlx_DNA-bd_motif"/>
</dbReference>
<dbReference type="InterPro" id="IPR012340">
    <property type="entry name" value="NA-bd_OB-fold"/>
</dbReference>
<dbReference type="FunFam" id="3.30.470.30:FF:000001">
    <property type="entry name" value="DNA ligase"/>
    <property type="match status" value="1"/>
</dbReference>
<feature type="binding site" evidence="14">
    <location>
        <position position="113"/>
    </location>
    <ligand>
        <name>NAD(+)</name>
        <dbReference type="ChEBI" id="CHEBI:57540"/>
    </ligand>
</feature>
<dbReference type="OrthoDB" id="9759736at2"/>
<dbReference type="Pfam" id="PF03119">
    <property type="entry name" value="DNA_ligase_ZBD"/>
    <property type="match status" value="1"/>
</dbReference>
<dbReference type="InterPro" id="IPR010994">
    <property type="entry name" value="RuvA_2-like"/>
</dbReference>
<reference evidence="17 18" key="1">
    <citation type="submission" date="2014-09" db="EMBL/GenBank/DDBJ databases">
        <title>Sporocytophaga myxococcoides PG-01 genome sequencing.</title>
        <authorList>
            <person name="Liu L."/>
            <person name="Gao P.J."/>
            <person name="Chen G.J."/>
            <person name="Wang L.S."/>
        </authorList>
    </citation>
    <scope>NUCLEOTIDE SEQUENCE [LARGE SCALE GENOMIC DNA]</scope>
    <source>
        <strain evidence="17 18">PG-01</strain>
    </source>
</reference>
<dbReference type="GO" id="GO:0006260">
    <property type="term" value="P:DNA replication"/>
    <property type="evidence" value="ECO:0007669"/>
    <property type="project" value="UniProtKB-KW"/>
</dbReference>
<keyword evidence="4 14" id="KW-0436">Ligase</keyword>
<dbReference type="GO" id="GO:0046872">
    <property type="term" value="F:metal ion binding"/>
    <property type="evidence" value="ECO:0007669"/>
    <property type="project" value="UniProtKB-KW"/>
</dbReference>
<dbReference type="CDD" id="cd17748">
    <property type="entry name" value="BRCT_DNA_ligase_like"/>
    <property type="match status" value="1"/>
</dbReference>
<dbReference type="PANTHER" id="PTHR23389:SF9">
    <property type="entry name" value="DNA LIGASE"/>
    <property type="match status" value="1"/>
</dbReference>
<dbReference type="Gene3D" id="2.40.50.140">
    <property type="entry name" value="Nucleic acid-binding proteins"/>
    <property type="match status" value="1"/>
</dbReference>
<dbReference type="SMART" id="SM00278">
    <property type="entry name" value="HhH1"/>
    <property type="match status" value="3"/>
</dbReference>
<dbReference type="EMBL" id="BBLT01000013">
    <property type="protein sequence ID" value="GAL87460.1"/>
    <property type="molecule type" value="Genomic_DNA"/>
</dbReference>
<evidence type="ECO:0000256" key="8">
    <source>
        <dbReference type="ARBA" id="ARBA00022833"/>
    </source>
</evidence>
<dbReference type="Pfam" id="PF03120">
    <property type="entry name" value="OB_DNA_ligase"/>
    <property type="match status" value="1"/>
</dbReference>
<feature type="binding site" evidence="14">
    <location>
        <begin position="83"/>
        <end position="84"/>
    </location>
    <ligand>
        <name>NAD(+)</name>
        <dbReference type="ChEBI" id="CHEBI:57540"/>
    </ligand>
</feature>
<evidence type="ECO:0000256" key="5">
    <source>
        <dbReference type="ARBA" id="ARBA00022705"/>
    </source>
</evidence>
<evidence type="ECO:0000313" key="18">
    <source>
        <dbReference type="Proteomes" id="UP000030185"/>
    </source>
</evidence>
<accession>A0A098LKG7</accession>
<dbReference type="RefSeq" id="WP_045468936.1">
    <property type="nucleotide sequence ID" value="NZ_BBLT01000013.1"/>
</dbReference>
<dbReference type="Gene3D" id="3.40.50.10190">
    <property type="entry name" value="BRCT domain"/>
    <property type="match status" value="1"/>
</dbReference>
<dbReference type="Gene3D" id="6.20.10.30">
    <property type="match status" value="1"/>
</dbReference>
<dbReference type="GO" id="GO:0006281">
    <property type="term" value="P:DNA repair"/>
    <property type="evidence" value="ECO:0007669"/>
    <property type="project" value="UniProtKB-KW"/>
</dbReference>
<sequence>MTREEAKLRIEELTEKINYYNDLYYQQSTSAISDFEFDKLLEELIKLEDLHPKFKKEDSPSQRVGGTITKEFKTVYHVYPMLSLSNTYSEEELIEFDNRVKKAIGTNFEYIAELKFDGVAMSITYENGILKQATTRGDGVRGDDVTANVKTIRSIPLKIKSNNIPPLFEVRGEVFLPLDSFNKINKEREDIGEPLLANPRNAASGTIKMQDSTVVAQRKLDCFVYGLLGENLDIKSHHEALIKIKEWGFNVSDSYSSCKDIQEVMSYINKWERERFKLPLGTDGIVIKVNDYKQQEILGYTAKSPRWAIAYKYKADTASTILESIEYQVGRTGAVTPVANLLPVQLAGTKVKRASVHNANEIKRLDLRIGDTVFVEKGGEIIPKITGVNLGLRPENSIPIEYISNCPECGTPLIRKEGEAVHYCPNEKGCPPQIKGKLEHFIQRKALNIEGIGSETVDQLFAKGLVKDPSDLYDLTFEKLCNLERFGEKSANNILKGLETSKTVPFKNVLFGIGIRYVGNTVAEKLADHFNNIDALAKASFEELREVPEIGEKIAQGVVEYFAQEEHRVFIERLKKAGLQMEAQKKVIEFESNIFEGKTFVISGVFQNFSRDSIKEKVEKNGGKVVSSISAKLNFLIAGENMGPSKLEKAQKLGIHMISEDEFTDMLK</sequence>
<evidence type="ECO:0000256" key="15">
    <source>
        <dbReference type="RuleBase" id="RU000618"/>
    </source>
</evidence>
<feature type="binding site" evidence="14">
    <location>
        <position position="173"/>
    </location>
    <ligand>
        <name>NAD(+)</name>
        <dbReference type="ChEBI" id="CHEBI:57540"/>
    </ligand>
</feature>
<feature type="active site" description="N6-AMP-lysine intermediate" evidence="14">
    <location>
        <position position="115"/>
    </location>
</feature>
<gene>
    <name evidence="14" type="primary">ligA</name>
    <name evidence="17" type="ORF">MYP_4690</name>
</gene>
<dbReference type="GO" id="GO:0003911">
    <property type="term" value="F:DNA ligase (NAD+) activity"/>
    <property type="evidence" value="ECO:0007669"/>
    <property type="project" value="UniProtKB-UniRule"/>
</dbReference>
<keyword evidence="14" id="KW-0464">Manganese</keyword>
<evidence type="ECO:0000256" key="2">
    <source>
        <dbReference type="ARBA" id="ARBA00012722"/>
    </source>
</evidence>
<dbReference type="InterPro" id="IPR013840">
    <property type="entry name" value="DNAligase_N"/>
</dbReference>
<keyword evidence="6 14" id="KW-0479">Metal-binding</keyword>
<dbReference type="SUPFAM" id="SSF47781">
    <property type="entry name" value="RuvA domain 2-like"/>
    <property type="match status" value="1"/>
</dbReference>
<evidence type="ECO:0000313" key="17">
    <source>
        <dbReference type="EMBL" id="GAL87460.1"/>
    </source>
</evidence>
<feature type="binding site" evidence="14">
    <location>
        <position position="424"/>
    </location>
    <ligand>
        <name>Zn(2+)</name>
        <dbReference type="ChEBI" id="CHEBI:29105"/>
    </ligand>
</feature>
<dbReference type="EC" id="6.5.1.2" evidence="2 14"/>
<dbReference type="HAMAP" id="MF_01588">
    <property type="entry name" value="DNA_ligase_A"/>
    <property type="match status" value="1"/>
</dbReference>
<evidence type="ECO:0000256" key="12">
    <source>
        <dbReference type="ARBA" id="ARBA00034005"/>
    </source>
</evidence>
<dbReference type="AlphaFoldDB" id="A0A098LKG7"/>
<dbReference type="InterPro" id="IPR004149">
    <property type="entry name" value="Znf_DNAligase_C4"/>
</dbReference>
<dbReference type="SMART" id="SM00532">
    <property type="entry name" value="LIGANc"/>
    <property type="match status" value="1"/>
</dbReference>
<keyword evidence="8 14" id="KW-0862">Zinc</keyword>
<dbReference type="SUPFAM" id="SSF56091">
    <property type="entry name" value="DNA ligase/mRNA capping enzyme, catalytic domain"/>
    <property type="match status" value="1"/>
</dbReference>
<feature type="binding site" evidence="14">
    <location>
        <position position="136"/>
    </location>
    <ligand>
        <name>NAD(+)</name>
        <dbReference type="ChEBI" id="CHEBI:57540"/>
    </ligand>
</feature>
<dbReference type="CDD" id="cd00114">
    <property type="entry name" value="LIGANc"/>
    <property type="match status" value="1"/>
</dbReference>
<evidence type="ECO:0000256" key="4">
    <source>
        <dbReference type="ARBA" id="ARBA00022598"/>
    </source>
</evidence>
<evidence type="ECO:0000256" key="6">
    <source>
        <dbReference type="ARBA" id="ARBA00022723"/>
    </source>
</evidence>
<dbReference type="Gene3D" id="3.30.470.30">
    <property type="entry name" value="DNA ligase/mRNA capping enzyme"/>
    <property type="match status" value="1"/>
</dbReference>
<comment type="caution">
    <text evidence="17">The sequence shown here is derived from an EMBL/GenBank/DDBJ whole genome shotgun (WGS) entry which is preliminary data.</text>
</comment>
<comment type="catalytic activity">
    <reaction evidence="12 14 15">
        <text>NAD(+) + (deoxyribonucleotide)n-3'-hydroxyl + 5'-phospho-(deoxyribonucleotide)m = (deoxyribonucleotide)n+m + AMP + beta-nicotinamide D-nucleotide.</text>
        <dbReference type="EC" id="6.5.1.2"/>
    </reaction>
</comment>
<comment type="cofactor">
    <cofactor evidence="14">
        <name>Mg(2+)</name>
        <dbReference type="ChEBI" id="CHEBI:18420"/>
    </cofactor>
    <cofactor evidence="14">
        <name>Mn(2+)</name>
        <dbReference type="ChEBI" id="CHEBI:29035"/>
    </cofactor>
</comment>
<dbReference type="Pfam" id="PF00533">
    <property type="entry name" value="BRCT"/>
    <property type="match status" value="1"/>
</dbReference>
<evidence type="ECO:0000256" key="1">
    <source>
        <dbReference type="ARBA" id="ARBA00004067"/>
    </source>
</evidence>
<feature type="domain" description="BRCT" evidence="16">
    <location>
        <begin position="590"/>
        <end position="668"/>
    </location>
</feature>
<dbReference type="Pfam" id="PF14520">
    <property type="entry name" value="HHH_5"/>
    <property type="match status" value="1"/>
</dbReference>
<keyword evidence="11 14" id="KW-0234">DNA repair</keyword>
<dbReference type="FunFam" id="1.10.150.20:FF:000006">
    <property type="entry name" value="DNA ligase"/>
    <property type="match status" value="1"/>
</dbReference>
<keyword evidence="10 14" id="KW-0520">NAD</keyword>
<dbReference type="InterPro" id="IPR036420">
    <property type="entry name" value="BRCT_dom_sf"/>
</dbReference>
<dbReference type="PIRSF" id="PIRSF001604">
    <property type="entry name" value="LigA"/>
    <property type="match status" value="1"/>
</dbReference>
<comment type="function">
    <text evidence="1 14">DNA ligase that catalyzes the formation of phosphodiester linkages between 5'-phosphoryl and 3'-hydroxyl groups in double-stranded DNA using NAD as a coenzyme and as the energy source for the reaction. It is essential for DNA replication and repair of damaged DNA.</text>
</comment>
<dbReference type="InterPro" id="IPR033136">
    <property type="entry name" value="DNA_ligase_CS"/>
</dbReference>